<sequence>MNPEHAWVGSSWVLRKPKMNPAHEAGLATNPACAWVRHKPKQFCERDAVSPVFCVPVFSGSTTLRPKATPPFSSPSFLVALASSPSFPPFQNLSVLVAVETILLGGTFWPLPELTVSPLASNETSEATWTDTRKLQEIMNLNLNFRFTNLRSKVSPKQKMEEEFKKPLPSDLDLCLTPTFIAKEVTDGRHPDTPSGVTACLDSGFGAKLKGGFYVDPEAKLLFLELFV</sequence>
<name>A0AAV5IBK8_9ROSI</name>
<evidence type="ECO:0000313" key="2">
    <source>
        <dbReference type="Proteomes" id="UP001054252"/>
    </source>
</evidence>
<keyword evidence="2" id="KW-1185">Reference proteome</keyword>
<dbReference type="AlphaFoldDB" id="A0AAV5IBK8"/>
<protein>
    <submittedName>
        <fullName evidence="1">Uncharacterized protein</fullName>
    </submittedName>
</protein>
<reference evidence="1 2" key="1">
    <citation type="journal article" date="2021" name="Commun. Biol.">
        <title>The genome of Shorea leprosula (Dipterocarpaceae) highlights the ecological relevance of drought in aseasonal tropical rainforests.</title>
        <authorList>
            <person name="Ng K.K.S."/>
            <person name="Kobayashi M.J."/>
            <person name="Fawcett J.A."/>
            <person name="Hatakeyama M."/>
            <person name="Paape T."/>
            <person name="Ng C.H."/>
            <person name="Ang C.C."/>
            <person name="Tnah L.H."/>
            <person name="Lee C.T."/>
            <person name="Nishiyama T."/>
            <person name="Sese J."/>
            <person name="O'Brien M.J."/>
            <person name="Copetti D."/>
            <person name="Mohd Noor M.I."/>
            <person name="Ong R.C."/>
            <person name="Putra M."/>
            <person name="Sireger I.Z."/>
            <person name="Indrioko S."/>
            <person name="Kosugi Y."/>
            <person name="Izuno A."/>
            <person name="Isagi Y."/>
            <person name="Lee S.L."/>
            <person name="Shimizu K.K."/>
        </authorList>
    </citation>
    <scope>NUCLEOTIDE SEQUENCE [LARGE SCALE GENOMIC DNA]</scope>
    <source>
        <strain evidence="1">214</strain>
    </source>
</reference>
<organism evidence="1 2">
    <name type="scientific">Rubroshorea leprosula</name>
    <dbReference type="NCBI Taxonomy" id="152421"/>
    <lineage>
        <taxon>Eukaryota</taxon>
        <taxon>Viridiplantae</taxon>
        <taxon>Streptophyta</taxon>
        <taxon>Embryophyta</taxon>
        <taxon>Tracheophyta</taxon>
        <taxon>Spermatophyta</taxon>
        <taxon>Magnoliopsida</taxon>
        <taxon>eudicotyledons</taxon>
        <taxon>Gunneridae</taxon>
        <taxon>Pentapetalae</taxon>
        <taxon>rosids</taxon>
        <taxon>malvids</taxon>
        <taxon>Malvales</taxon>
        <taxon>Dipterocarpaceae</taxon>
        <taxon>Rubroshorea</taxon>
    </lineage>
</organism>
<comment type="caution">
    <text evidence="1">The sequence shown here is derived from an EMBL/GenBank/DDBJ whole genome shotgun (WGS) entry which is preliminary data.</text>
</comment>
<gene>
    <name evidence="1" type="ORF">SLEP1_g10106</name>
</gene>
<accession>A0AAV5IBK8</accession>
<dbReference type="Proteomes" id="UP001054252">
    <property type="component" value="Unassembled WGS sequence"/>
</dbReference>
<proteinExistence type="predicted"/>
<evidence type="ECO:0000313" key="1">
    <source>
        <dbReference type="EMBL" id="GKU96926.1"/>
    </source>
</evidence>
<dbReference type="EMBL" id="BPVZ01000011">
    <property type="protein sequence ID" value="GKU96926.1"/>
    <property type="molecule type" value="Genomic_DNA"/>
</dbReference>